<feature type="transmembrane region" description="Helical" evidence="7">
    <location>
        <begin position="16"/>
        <end position="37"/>
    </location>
</feature>
<feature type="transmembrane region" description="Helical" evidence="7">
    <location>
        <begin position="49"/>
        <end position="66"/>
    </location>
</feature>
<dbReference type="GO" id="GO:0000041">
    <property type="term" value="P:transition metal ion transport"/>
    <property type="evidence" value="ECO:0007669"/>
    <property type="project" value="InterPro"/>
</dbReference>
<reference evidence="8" key="1">
    <citation type="journal article" date="2011" name="Environ. Microbiol.">
        <title>Genomic insights into the metabolic potential of the polycyclic aromatic hydrocarbon degrading sulfate-reducing Deltaproteobacterium N47.</title>
        <authorList>
            <person name="Bergmann F."/>
            <person name="Selesi D."/>
            <person name="Weinmaier T."/>
            <person name="Tischler P."/>
            <person name="Rattei T."/>
            <person name="Meckenstock R.U."/>
        </authorList>
    </citation>
    <scope>NUCLEOTIDE SEQUENCE</scope>
</reference>
<evidence type="ECO:0000256" key="2">
    <source>
        <dbReference type="ARBA" id="ARBA00022448"/>
    </source>
</evidence>
<keyword evidence="3" id="KW-1003">Cell membrane</keyword>
<gene>
    <name evidence="8" type="ORF">N47_A08870</name>
</gene>
<evidence type="ECO:0000313" key="8">
    <source>
        <dbReference type="EMBL" id="CBX26858.1"/>
    </source>
</evidence>
<evidence type="ECO:0000256" key="3">
    <source>
        <dbReference type="ARBA" id="ARBA00022475"/>
    </source>
</evidence>
<protein>
    <recommendedName>
        <fullName evidence="9">Metal transport protein HI_1621</fullName>
    </recommendedName>
</protein>
<feature type="transmembrane region" description="Helical" evidence="7">
    <location>
        <begin position="140"/>
        <end position="163"/>
    </location>
</feature>
<dbReference type="InterPro" id="IPR002751">
    <property type="entry name" value="CbiM/NikMN"/>
</dbReference>
<comment type="subcellular location">
    <subcellularLocation>
        <location evidence="1">Cell membrane</location>
        <topology evidence="1">Multi-pass membrane protein</topology>
    </subcellularLocation>
</comment>
<dbReference type="AlphaFoldDB" id="E1Y8G4"/>
<evidence type="ECO:0000256" key="1">
    <source>
        <dbReference type="ARBA" id="ARBA00004651"/>
    </source>
</evidence>
<evidence type="ECO:0000256" key="4">
    <source>
        <dbReference type="ARBA" id="ARBA00022692"/>
    </source>
</evidence>
<evidence type="ECO:0008006" key="9">
    <source>
        <dbReference type="Google" id="ProtNLM"/>
    </source>
</evidence>
<keyword evidence="5 7" id="KW-1133">Transmembrane helix</keyword>
<keyword evidence="2" id="KW-0813">Transport</keyword>
<keyword evidence="6 7" id="KW-0472">Membrane</keyword>
<dbReference type="EMBL" id="FR695864">
    <property type="protein sequence ID" value="CBX26858.1"/>
    <property type="molecule type" value="Genomic_DNA"/>
</dbReference>
<organism evidence="8">
    <name type="scientific">uncultured Desulfobacterium sp</name>
    <dbReference type="NCBI Taxonomy" id="201089"/>
    <lineage>
        <taxon>Bacteria</taxon>
        <taxon>Pseudomonadati</taxon>
        <taxon>Thermodesulfobacteriota</taxon>
        <taxon>Desulfobacteria</taxon>
        <taxon>Desulfobacterales</taxon>
        <taxon>Desulfobacteriaceae</taxon>
        <taxon>Desulfobacterium</taxon>
        <taxon>environmental samples</taxon>
    </lineage>
</organism>
<proteinExistence type="predicted"/>
<dbReference type="NCBIfam" id="NF004905">
    <property type="entry name" value="PRK06265.1-5"/>
    <property type="match status" value="1"/>
</dbReference>
<feature type="transmembrane region" description="Helical" evidence="7">
    <location>
        <begin position="73"/>
        <end position="97"/>
    </location>
</feature>
<accession>E1Y8G4</accession>
<dbReference type="Pfam" id="PF01891">
    <property type="entry name" value="CbiM"/>
    <property type="match status" value="1"/>
</dbReference>
<name>E1Y8G4_9BACT</name>
<keyword evidence="4 7" id="KW-0812">Transmembrane</keyword>
<evidence type="ECO:0000256" key="6">
    <source>
        <dbReference type="ARBA" id="ARBA00023136"/>
    </source>
</evidence>
<dbReference type="GO" id="GO:0005886">
    <property type="term" value="C:plasma membrane"/>
    <property type="evidence" value="ECO:0007669"/>
    <property type="project" value="UniProtKB-SubCell"/>
</dbReference>
<dbReference type="Gene3D" id="1.10.1760.20">
    <property type="match status" value="1"/>
</dbReference>
<feature type="transmembrane region" description="Helical" evidence="7">
    <location>
        <begin position="175"/>
        <end position="199"/>
    </location>
</feature>
<dbReference type="PANTHER" id="PTHR34229:SF1">
    <property type="entry name" value="METAL TRANSPORT PROTEIN HI_1621-RELATED"/>
    <property type="match status" value="1"/>
</dbReference>
<dbReference type="PANTHER" id="PTHR34229">
    <property type="entry name" value="METAL TRANSPORT PROTEIN HI_1621-RELATED"/>
    <property type="match status" value="1"/>
</dbReference>
<evidence type="ECO:0000256" key="5">
    <source>
        <dbReference type="ARBA" id="ARBA00022989"/>
    </source>
</evidence>
<evidence type="ECO:0000256" key="7">
    <source>
        <dbReference type="SAM" id="Phobius"/>
    </source>
</evidence>
<feature type="transmembrane region" description="Helical" evidence="7">
    <location>
        <begin position="109"/>
        <end position="128"/>
    </location>
</feature>
<sequence length="219" mass="22987">MLLRAKRNRRMHISDGVLPISVAVSGYIAATALTAWSARRTKSSDLPKLAVVTAAFFVASLIHIPFGPTSVHLLIPGITGALLGPSAFLSIGLGLLLQSLLFQFGGLTALGANTLMMGIPALICGWFFHKFKGDNIMRQTITGGLVGAGGTAMAAIILAALLFTGGEDFVGVAKIALAAHGPVIIIEGLISAFTIRFLARVKPELLQLSFKDRAEETHA</sequence>